<sequence>MDDEDTTQLIAAHLMSRGDTFTAQDVVDFCSTPTMLERLDRATPITLEMAQDWLKRHGYRFSPEPRGMYADGHEDIAQVTYRNKEYIPAIQALLPRMRTWDNDAGELRDPKLKPGEKIAVLWFHDESTFYAHDRRKMRWVHETTKPKPWVKGEGLSLMVADF</sequence>
<dbReference type="AlphaFoldDB" id="A0A550D0M7"/>
<dbReference type="OrthoDB" id="10044727at2759"/>
<evidence type="ECO:0000313" key="2">
    <source>
        <dbReference type="Proteomes" id="UP000320762"/>
    </source>
</evidence>
<dbReference type="PANTHER" id="PTHR35871:SF1">
    <property type="entry name" value="CXC1-LIKE CYSTEINE CLUSTER ASSOCIATED WITH KDZ TRANSPOSASES DOMAIN-CONTAINING PROTEIN"/>
    <property type="match status" value="1"/>
</dbReference>
<organism evidence="1 2">
    <name type="scientific">Schizophyllum amplum</name>
    <dbReference type="NCBI Taxonomy" id="97359"/>
    <lineage>
        <taxon>Eukaryota</taxon>
        <taxon>Fungi</taxon>
        <taxon>Dikarya</taxon>
        <taxon>Basidiomycota</taxon>
        <taxon>Agaricomycotina</taxon>
        <taxon>Agaricomycetes</taxon>
        <taxon>Agaricomycetidae</taxon>
        <taxon>Agaricales</taxon>
        <taxon>Schizophyllaceae</taxon>
        <taxon>Schizophyllum</taxon>
    </lineage>
</organism>
<dbReference type="PANTHER" id="PTHR35871">
    <property type="entry name" value="EXPRESSED PROTEIN"/>
    <property type="match status" value="1"/>
</dbReference>
<dbReference type="Proteomes" id="UP000320762">
    <property type="component" value="Unassembled WGS sequence"/>
</dbReference>
<reference evidence="1 2" key="1">
    <citation type="journal article" date="2019" name="New Phytol.">
        <title>Comparative genomics reveals unique wood-decay strategies and fruiting body development in the Schizophyllaceae.</title>
        <authorList>
            <person name="Almasi E."/>
            <person name="Sahu N."/>
            <person name="Krizsan K."/>
            <person name="Balint B."/>
            <person name="Kovacs G.M."/>
            <person name="Kiss B."/>
            <person name="Cseklye J."/>
            <person name="Drula E."/>
            <person name="Henrissat B."/>
            <person name="Nagy I."/>
            <person name="Chovatia M."/>
            <person name="Adam C."/>
            <person name="LaButti K."/>
            <person name="Lipzen A."/>
            <person name="Riley R."/>
            <person name="Grigoriev I.V."/>
            <person name="Nagy L.G."/>
        </authorList>
    </citation>
    <scope>NUCLEOTIDE SEQUENCE [LARGE SCALE GENOMIC DNA]</scope>
    <source>
        <strain evidence="1 2">NL-1724</strain>
    </source>
</reference>
<comment type="caution">
    <text evidence="1">The sequence shown here is derived from an EMBL/GenBank/DDBJ whole genome shotgun (WGS) entry which is preliminary data.</text>
</comment>
<dbReference type="EMBL" id="VDMD01000001">
    <property type="protein sequence ID" value="TRM70603.1"/>
    <property type="molecule type" value="Genomic_DNA"/>
</dbReference>
<gene>
    <name evidence="1" type="ORF">BD626DRAFT_392967</name>
</gene>
<proteinExistence type="predicted"/>
<feature type="non-terminal residue" evidence="1">
    <location>
        <position position="162"/>
    </location>
</feature>
<evidence type="ECO:0000313" key="1">
    <source>
        <dbReference type="EMBL" id="TRM70603.1"/>
    </source>
</evidence>
<protein>
    <submittedName>
        <fullName evidence="1">Uncharacterized protein</fullName>
    </submittedName>
</protein>
<accession>A0A550D0M7</accession>
<name>A0A550D0M7_9AGAR</name>
<keyword evidence="2" id="KW-1185">Reference proteome</keyword>